<dbReference type="PROSITE" id="PS51257">
    <property type="entry name" value="PROKAR_LIPOPROTEIN"/>
    <property type="match status" value="1"/>
</dbReference>
<proteinExistence type="predicted"/>
<evidence type="ECO:0008006" key="3">
    <source>
        <dbReference type="Google" id="ProtNLM"/>
    </source>
</evidence>
<reference evidence="1 2" key="1">
    <citation type="submission" date="2023-09" db="EMBL/GenBank/DDBJ databases">
        <authorList>
            <person name="Rey-Velasco X."/>
        </authorList>
    </citation>
    <scope>NUCLEOTIDE SEQUENCE [LARGE SCALE GENOMIC DNA]</scope>
    <source>
        <strain evidence="1 2">F297</strain>
    </source>
</reference>
<comment type="caution">
    <text evidence="1">The sequence shown here is derived from an EMBL/GenBank/DDBJ whole genome shotgun (WGS) entry which is preliminary data.</text>
</comment>
<dbReference type="EMBL" id="JAVRHP010000015">
    <property type="protein sequence ID" value="MDT0649437.1"/>
    <property type="molecule type" value="Genomic_DNA"/>
</dbReference>
<gene>
    <name evidence="1" type="ORF">RM529_04735</name>
</gene>
<dbReference type="Proteomes" id="UP001248819">
    <property type="component" value="Unassembled WGS sequence"/>
</dbReference>
<keyword evidence="2" id="KW-1185">Reference proteome</keyword>
<evidence type="ECO:0000313" key="2">
    <source>
        <dbReference type="Proteomes" id="UP001248819"/>
    </source>
</evidence>
<dbReference type="RefSeq" id="WP_311483600.1">
    <property type="nucleotide sequence ID" value="NZ_JAVRHP010000015.1"/>
</dbReference>
<name>A0ABU3CT84_9FLAO</name>
<sequence>MKKILLLPIFILLLGCSKDEDIAGNQEEFFMAQVDGEEYFVGGSNSIIRCKKHLTDLGTIGLAVKASTEEGKDIEIIILNYNGANTYLFANNTYIPINGNWMKYSQALPQGVWSTTQNTITSNRAILEITNDDGKTISGTFSFDAQDEFRESIRSISEGNFSVEID</sequence>
<protein>
    <recommendedName>
        <fullName evidence="3">Lipoprotein</fullName>
    </recommendedName>
</protein>
<organism evidence="1 2">
    <name type="scientific">Autumnicola edwardsiae</name>
    <dbReference type="NCBI Taxonomy" id="3075594"/>
    <lineage>
        <taxon>Bacteria</taxon>
        <taxon>Pseudomonadati</taxon>
        <taxon>Bacteroidota</taxon>
        <taxon>Flavobacteriia</taxon>
        <taxon>Flavobacteriales</taxon>
        <taxon>Flavobacteriaceae</taxon>
        <taxon>Autumnicola</taxon>
    </lineage>
</organism>
<accession>A0ABU3CT84</accession>
<evidence type="ECO:0000313" key="1">
    <source>
        <dbReference type="EMBL" id="MDT0649437.1"/>
    </source>
</evidence>